<evidence type="ECO:0000259" key="1">
    <source>
        <dbReference type="Pfam" id="PF07969"/>
    </source>
</evidence>
<dbReference type="CDD" id="cd01300">
    <property type="entry name" value="YtcJ_like"/>
    <property type="match status" value="1"/>
</dbReference>
<dbReference type="Pfam" id="PF07969">
    <property type="entry name" value="Amidohydro_3"/>
    <property type="match status" value="1"/>
</dbReference>
<evidence type="ECO:0000313" key="3">
    <source>
        <dbReference type="Proteomes" id="UP001323798"/>
    </source>
</evidence>
<dbReference type="Gene3D" id="2.30.40.10">
    <property type="entry name" value="Urease, subunit C, domain 1"/>
    <property type="match status" value="1"/>
</dbReference>
<dbReference type="InterPro" id="IPR011059">
    <property type="entry name" value="Metal-dep_hydrolase_composite"/>
</dbReference>
<organism evidence="2 3">
    <name type="scientific">Microbacterium rhizosphaerae</name>
    <dbReference type="NCBI Taxonomy" id="1678237"/>
    <lineage>
        <taxon>Bacteria</taxon>
        <taxon>Bacillati</taxon>
        <taxon>Actinomycetota</taxon>
        <taxon>Actinomycetes</taxon>
        <taxon>Micrococcales</taxon>
        <taxon>Microbacteriaceae</taxon>
        <taxon>Microbacterium</taxon>
    </lineage>
</organism>
<protein>
    <submittedName>
        <fullName evidence="2">Amidohydrolase</fullName>
        <ecNumber evidence="2">3.5.-.-</ecNumber>
    </submittedName>
</protein>
<dbReference type="EC" id="3.5.-.-" evidence="2"/>
<name>A0ABZ0SPT5_9MICO</name>
<evidence type="ECO:0000313" key="2">
    <source>
        <dbReference type="EMBL" id="WPR90790.1"/>
    </source>
</evidence>
<reference evidence="2 3" key="1">
    <citation type="submission" date="2023-11" db="EMBL/GenBank/DDBJ databases">
        <title>Genome sequence of Microbacterium rhizosphaerae KACC 19337.</title>
        <authorList>
            <person name="Choi H."/>
            <person name="Kim S."/>
            <person name="Kim Y."/>
            <person name="Kwon S.-W."/>
            <person name="Heo J."/>
        </authorList>
    </citation>
    <scope>NUCLEOTIDE SEQUENCE [LARGE SCALE GENOMIC DNA]</scope>
    <source>
        <strain evidence="2 3">KACC 19337</strain>
    </source>
</reference>
<dbReference type="GO" id="GO:0016787">
    <property type="term" value="F:hydrolase activity"/>
    <property type="evidence" value="ECO:0007669"/>
    <property type="project" value="UniProtKB-KW"/>
</dbReference>
<dbReference type="InterPro" id="IPR032466">
    <property type="entry name" value="Metal_Hydrolase"/>
</dbReference>
<dbReference type="Gene3D" id="3.20.20.140">
    <property type="entry name" value="Metal-dependent hydrolases"/>
    <property type="match status" value="1"/>
</dbReference>
<dbReference type="Gene3D" id="3.10.310.70">
    <property type="match status" value="1"/>
</dbReference>
<dbReference type="RefSeq" id="WP_320943494.1">
    <property type="nucleotide sequence ID" value="NZ_BAABEU010000004.1"/>
</dbReference>
<feature type="domain" description="Amidohydrolase 3" evidence="1">
    <location>
        <begin position="59"/>
        <end position="532"/>
    </location>
</feature>
<dbReference type="SUPFAM" id="SSF51338">
    <property type="entry name" value="Composite domain of metallo-dependent hydrolases"/>
    <property type="match status" value="1"/>
</dbReference>
<dbReference type="InterPro" id="IPR033932">
    <property type="entry name" value="YtcJ-like"/>
</dbReference>
<sequence>MSDTSADTIVLARRIRTMLGREDADSLAIADGRVLAVGDRDAIAALAGPDTVVLEFPDATVVPGLVDAHTHPILSLDMVRGTSLTGISTRAGLVEALERGRDEQAGDEWFLAWGLDPNAFEGEPISHAILHEVLGADRLAYVKMFDAHSAVATDAALRLAGITAPVVNDDGSSVVDDGSGRPSGHLLEFAVMDRVESILPPRSFDDRVRQLRDLLTRMAERGITATHVMDLEADDALALLEAIEAEGELPIRLRLSPWCEPTSDDADVERILALQKRHGRRWAVQGVKLFIDGTVEGGTAWLETPDAFGKGTAAFWSDHEAYARRIRRFHDLGVPTATHAIGDRGIRFVVETLSDLPTPGPQHRIEHIESVDRDVIDLLAAGGIAASMQPTHCTHYVRPDGSDDWSRRLGPQRARRAWRTADVRAAGATLALGSDWPVVGFDPWEIMADAQLRRSSEHPEADPVAPEQALTARQALEGYTTHAHRSVGVGGGALVPGAVADLVVLDIDPLAVTPDELAHARPLLTMLDGCVTARLEGAVTAGGAR</sequence>
<dbReference type="SUPFAM" id="SSF51556">
    <property type="entry name" value="Metallo-dependent hydrolases"/>
    <property type="match status" value="1"/>
</dbReference>
<gene>
    <name evidence="2" type="ORF">SM116_05715</name>
</gene>
<dbReference type="InterPro" id="IPR013108">
    <property type="entry name" value="Amidohydro_3"/>
</dbReference>
<dbReference type="EMBL" id="CP139368">
    <property type="protein sequence ID" value="WPR90790.1"/>
    <property type="molecule type" value="Genomic_DNA"/>
</dbReference>
<proteinExistence type="predicted"/>
<keyword evidence="3" id="KW-1185">Reference proteome</keyword>
<accession>A0ABZ0SPT5</accession>
<dbReference type="PANTHER" id="PTHR22642:SF2">
    <property type="entry name" value="PROTEIN LONG AFTER FAR-RED 3"/>
    <property type="match status" value="1"/>
</dbReference>
<keyword evidence="2" id="KW-0378">Hydrolase</keyword>
<dbReference type="PANTHER" id="PTHR22642">
    <property type="entry name" value="IMIDAZOLONEPROPIONASE"/>
    <property type="match status" value="1"/>
</dbReference>
<dbReference type="Proteomes" id="UP001323798">
    <property type="component" value="Chromosome"/>
</dbReference>